<sequence length="316" mass="34524">MSRAGLVFFLFFALITLATSAPLPDRLDKLVARYDSYKDDLLARSSSSFNVVMQRDYDDAGPVLYLERDYPLFLKSRDFDYGCQYDKRETSLDILYGRGVDPEEYNYFTKRGSLERPQLRRRSIFDKIRHAFSHAFNKVKSTFKKAATAIKSVARKVTHVVQHAVQKVTNKVRGGFVGMGNKMKGGFVNMGNKMNQGFQKVRQAAGKVGTFFKQNGLKIAKIGLKFIAAGATAAGKLVKFIPGVGQAVGMALKGVAMGANIGADKIHANLGGTLGKISNGLDYVISPLGSVAKKVGVPGAKDIAMDLFTRGFIEVA</sequence>
<proteinExistence type="predicted"/>
<keyword evidence="1" id="KW-0732">Signal</keyword>
<comment type="caution">
    <text evidence="2">The sequence shown here is derived from an EMBL/GenBank/DDBJ whole genome shotgun (WGS) entry which is preliminary data.</text>
</comment>
<accession>A0A409W434</accession>
<dbReference type="InParanoid" id="A0A409W434"/>
<dbReference type="OrthoDB" id="3058140at2759"/>
<dbReference type="STRING" id="231916.A0A409W434"/>
<evidence type="ECO:0000313" key="3">
    <source>
        <dbReference type="Proteomes" id="UP000284706"/>
    </source>
</evidence>
<name>A0A409W434_9AGAR</name>
<dbReference type="AlphaFoldDB" id="A0A409W434"/>
<reference evidence="2 3" key="1">
    <citation type="journal article" date="2018" name="Evol. Lett.">
        <title>Horizontal gene cluster transfer increased hallucinogenic mushroom diversity.</title>
        <authorList>
            <person name="Reynolds H.T."/>
            <person name="Vijayakumar V."/>
            <person name="Gluck-Thaler E."/>
            <person name="Korotkin H.B."/>
            <person name="Matheny P.B."/>
            <person name="Slot J.C."/>
        </authorList>
    </citation>
    <scope>NUCLEOTIDE SEQUENCE [LARGE SCALE GENOMIC DNA]</scope>
    <source>
        <strain evidence="2 3">SRW20</strain>
    </source>
</reference>
<dbReference type="Proteomes" id="UP000284706">
    <property type="component" value="Unassembled WGS sequence"/>
</dbReference>
<feature type="signal peptide" evidence="1">
    <location>
        <begin position="1"/>
        <end position="20"/>
    </location>
</feature>
<dbReference type="Gene3D" id="1.10.287.700">
    <property type="entry name" value="Helix hairpin bin"/>
    <property type="match status" value="1"/>
</dbReference>
<dbReference type="EMBL" id="NHYE01005414">
    <property type="protein sequence ID" value="PPQ73261.1"/>
    <property type="molecule type" value="Genomic_DNA"/>
</dbReference>
<evidence type="ECO:0000313" key="2">
    <source>
        <dbReference type="EMBL" id="PPQ73261.1"/>
    </source>
</evidence>
<organism evidence="2 3">
    <name type="scientific">Gymnopilus dilepis</name>
    <dbReference type="NCBI Taxonomy" id="231916"/>
    <lineage>
        <taxon>Eukaryota</taxon>
        <taxon>Fungi</taxon>
        <taxon>Dikarya</taxon>
        <taxon>Basidiomycota</taxon>
        <taxon>Agaricomycotina</taxon>
        <taxon>Agaricomycetes</taxon>
        <taxon>Agaricomycetidae</taxon>
        <taxon>Agaricales</taxon>
        <taxon>Agaricineae</taxon>
        <taxon>Hymenogastraceae</taxon>
        <taxon>Gymnopilus</taxon>
    </lineage>
</organism>
<evidence type="ECO:0000256" key="1">
    <source>
        <dbReference type="SAM" id="SignalP"/>
    </source>
</evidence>
<protein>
    <submittedName>
        <fullName evidence="2">Uncharacterized protein</fullName>
    </submittedName>
</protein>
<gene>
    <name evidence="2" type="ORF">CVT26_015219</name>
</gene>
<keyword evidence="3" id="KW-1185">Reference proteome</keyword>
<feature type="chain" id="PRO_5018981492" evidence="1">
    <location>
        <begin position="21"/>
        <end position="316"/>
    </location>
</feature>